<sequence>MIRHALIRALQVLAVAAVLVALAQLSGWLEATDRQVERASLEAYCTGVAVWSAEAARGVPLNRRTGHPDYHDRAAEDCPGMRLAGAAITYERQLARN</sequence>
<dbReference type="RefSeq" id="WP_250058816.1">
    <property type="nucleotide sequence ID" value="NZ_JAMJPK010000001.1"/>
</dbReference>
<organism evidence="1 2">
    <name type="scientific">Halomonas gemina</name>
    <dbReference type="NCBI Taxonomy" id="2945105"/>
    <lineage>
        <taxon>Bacteria</taxon>
        <taxon>Pseudomonadati</taxon>
        <taxon>Pseudomonadota</taxon>
        <taxon>Gammaproteobacteria</taxon>
        <taxon>Oceanospirillales</taxon>
        <taxon>Halomonadaceae</taxon>
        <taxon>Halomonas</taxon>
    </lineage>
</organism>
<dbReference type="EMBL" id="JAMJPK010000001">
    <property type="protein sequence ID" value="MCL7938792.1"/>
    <property type="molecule type" value="Genomic_DNA"/>
</dbReference>
<protein>
    <submittedName>
        <fullName evidence="1">Uncharacterized protein</fullName>
    </submittedName>
</protein>
<reference evidence="1" key="1">
    <citation type="submission" date="2022-05" db="EMBL/GenBank/DDBJ databases">
        <title>Halomonas geminus sp. nov. and Halomonas llamarensis sp. nov. isolated from high-altitude salars of the Atacama Desert.</title>
        <authorList>
            <person name="Hintersatz C."/>
            <person name="Rojas L.A."/>
            <person name="Wei T.-S."/>
            <person name="Kutschke S."/>
            <person name="Lehmann F."/>
            <person name="Jain R."/>
            <person name="Pollmann K."/>
        </authorList>
    </citation>
    <scope>NUCLEOTIDE SEQUENCE</scope>
    <source>
        <strain evidence="1">ATCH28</strain>
    </source>
</reference>
<evidence type="ECO:0000313" key="1">
    <source>
        <dbReference type="EMBL" id="MCL7938792.1"/>
    </source>
</evidence>
<proteinExistence type="predicted"/>
<keyword evidence="2" id="KW-1185">Reference proteome</keyword>
<name>A0ABT0SVZ8_9GAMM</name>
<comment type="caution">
    <text evidence="1">The sequence shown here is derived from an EMBL/GenBank/DDBJ whole genome shotgun (WGS) entry which is preliminary data.</text>
</comment>
<accession>A0ABT0SVZ8</accession>
<gene>
    <name evidence="1" type="ORF">M8009_00550</name>
</gene>
<dbReference type="Proteomes" id="UP001165369">
    <property type="component" value="Unassembled WGS sequence"/>
</dbReference>
<evidence type="ECO:0000313" key="2">
    <source>
        <dbReference type="Proteomes" id="UP001165369"/>
    </source>
</evidence>